<evidence type="ECO:0000313" key="1">
    <source>
        <dbReference type="EMBL" id="KAK9145105.1"/>
    </source>
</evidence>
<keyword evidence="2" id="KW-1185">Reference proteome</keyword>
<protein>
    <submittedName>
        <fullName evidence="1">Uncharacterized protein</fullName>
    </submittedName>
</protein>
<gene>
    <name evidence="1" type="ORF">Sjap_005008</name>
</gene>
<name>A0AAP0PKR1_9MAGN</name>
<reference evidence="1 2" key="1">
    <citation type="submission" date="2024-01" db="EMBL/GenBank/DDBJ databases">
        <title>Genome assemblies of Stephania.</title>
        <authorList>
            <person name="Yang L."/>
        </authorList>
    </citation>
    <scope>NUCLEOTIDE SEQUENCE [LARGE SCALE GENOMIC DNA]</scope>
    <source>
        <strain evidence="1">QJT</strain>
        <tissue evidence="1">Leaf</tissue>
    </source>
</reference>
<evidence type="ECO:0000313" key="2">
    <source>
        <dbReference type="Proteomes" id="UP001417504"/>
    </source>
</evidence>
<organism evidence="1 2">
    <name type="scientific">Stephania japonica</name>
    <dbReference type="NCBI Taxonomy" id="461633"/>
    <lineage>
        <taxon>Eukaryota</taxon>
        <taxon>Viridiplantae</taxon>
        <taxon>Streptophyta</taxon>
        <taxon>Embryophyta</taxon>
        <taxon>Tracheophyta</taxon>
        <taxon>Spermatophyta</taxon>
        <taxon>Magnoliopsida</taxon>
        <taxon>Ranunculales</taxon>
        <taxon>Menispermaceae</taxon>
        <taxon>Menispermoideae</taxon>
        <taxon>Cissampelideae</taxon>
        <taxon>Stephania</taxon>
    </lineage>
</organism>
<sequence length="52" mass="6106">MREAHSWRIQYVNRECQAVEENVKDQGPSKAPFLHLDMSSECFSFEALVMEM</sequence>
<dbReference type="AlphaFoldDB" id="A0AAP0PKR1"/>
<comment type="caution">
    <text evidence="1">The sequence shown here is derived from an EMBL/GenBank/DDBJ whole genome shotgun (WGS) entry which is preliminary data.</text>
</comment>
<accession>A0AAP0PKR1</accession>
<dbReference type="Proteomes" id="UP001417504">
    <property type="component" value="Unassembled WGS sequence"/>
</dbReference>
<proteinExistence type="predicted"/>
<dbReference type="EMBL" id="JBBNAE010000002">
    <property type="protein sequence ID" value="KAK9145105.1"/>
    <property type="molecule type" value="Genomic_DNA"/>
</dbReference>